<dbReference type="eggNOG" id="arCOG01546">
    <property type="taxonomic scope" value="Archaea"/>
</dbReference>
<dbReference type="InterPro" id="IPR052561">
    <property type="entry name" value="ComplexI_Subunit1"/>
</dbReference>
<reference evidence="6 7" key="1">
    <citation type="journal article" date="2012" name="J. Bacteriol.">
        <title>Complete genome sequence of the hyperthermophilic cellulolytic Crenarchaeon 'Thermogladius cellulolyticus' 1633.</title>
        <authorList>
            <person name="Mardanov A.V."/>
            <person name="Kochetkova T.V."/>
            <person name="Beletsky A.V."/>
            <person name="Bonch-Osmolovskaya E.A."/>
            <person name="Ravin N.V."/>
            <person name="Skryabin K.G."/>
        </authorList>
    </citation>
    <scope>NUCLEOTIDE SEQUENCE [LARGE SCALE GENOMIC DNA]</scope>
    <source>
        <strain evidence="7">DSM 22663 / VKM B-2946 / 1633</strain>
    </source>
</reference>
<comment type="subcellular location">
    <subcellularLocation>
        <location evidence="1">Membrane</location>
        <topology evidence="1">Multi-pass membrane protein</topology>
    </subcellularLocation>
</comment>
<dbReference type="KEGG" id="thg:TCELL_1265"/>
<feature type="transmembrane region" description="Helical" evidence="5">
    <location>
        <begin position="143"/>
        <end position="164"/>
    </location>
</feature>
<keyword evidence="3 5" id="KW-1133">Transmembrane helix</keyword>
<dbReference type="PANTHER" id="PTHR43359:SF1">
    <property type="entry name" value="FORMATE HYDROGENLYASE SUBUNIT 4-RELATED"/>
    <property type="match status" value="1"/>
</dbReference>
<dbReference type="Proteomes" id="UP000005270">
    <property type="component" value="Chromosome"/>
</dbReference>
<protein>
    <submittedName>
        <fullName evidence="6">Membrane-bound hydrogenase MBH, subunit NuoH</fullName>
    </submittedName>
</protein>
<evidence type="ECO:0000256" key="1">
    <source>
        <dbReference type="ARBA" id="ARBA00004141"/>
    </source>
</evidence>
<name>I3TG00_THEC1</name>
<feature type="transmembrane region" description="Helical" evidence="5">
    <location>
        <begin position="81"/>
        <end position="103"/>
    </location>
</feature>
<feature type="transmembrane region" description="Helical" evidence="5">
    <location>
        <begin position="6"/>
        <end position="30"/>
    </location>
</feature>
<dbReference type="Pfam" id="PF00146">
    <property type="entry name" value="NADHdh"/>
    <property type="match status" value="1"/>
</dbReference>
<dbReference type="RefSeq" id="WP_014737938.1">
    <property type="nucleotide sequence ID" value="NC_017954.1"/>
</dbReference>
<dbReference type="OrthoDB" id="15253at2157"/>
<dbReference type="InterPro" id="IPR001694">
    <property type="entry name" value="NADH_UbQ_OxRdtase_su1/FPO"/>
</dbReference>
<dbReference type="PANTHER" id="PTHR43359">
    <property type="entry name" value="FORMATE HYDROGENLYASE SUBUNIT 4"/>
    <property type="match status" value="1"/>
</dbReference>
<organism evidence="6 7">
    <name type="scientific">Thermogladius calderae (strain DSM 22663 / VKM B-2946 / 1633)</name>
    <dbReference type="NCBI Taxonomy" id="1184251"/>
    <lineage>
        <taxon>Archaea</taxon>
        <taxon>Thermoproteota</taxon>
        <taxon>Thermoprotei</taxon>
        <taxon>Desulfurococcales</taxon>
        <taxon>Desulfurococcaceae</taxon>
        <taxon>Thermogladius</taxon>
    </lineage>
</organism>
<dbReference type="GO" id="GO:0005886">
    <property type="term" value="C:plasma membrane"/>
    <property type="evidence" value="ECO:0007669"/>
    <property type="project" value="TreeGrafter"/>
</dbReference>
<evidence type="ECO:0000256" key="5">
    <source>
        <dbReference type="SAM" id="Phobius"/>
    </source>
</evidence>
<proteinExistence type="predicted"/>
<feature type="transmembrane region" description="Helical" evidence="5">
    <location>
        <begin position="271"/>
        <end position="294"/>
    </location>
</feature>
<gene>
    <name evidence="6" type="ordered locus">TCELL_1265</name>
</gene>
<dbReference type="AlphaFoldDB" id="I3TG00"/>
<dbReference type="HOGENOM" id="CLU_015134_0_2_2"/>
<evidence type="ECO:0000256" key="4">
    <source>
        <dbReference type="ARBA" id="ARBA00023136"/>
    </source>
</evidence>
<feature type="transmembrane region" description="Helical" evidence="5">
    <location>
        <begin position="247"/>
        <end position="265"/>
    </location>
</feature>
<feature type="transmembrane region" description="Helical" evidence="5">
    <location>
        <begin position="306"/>
        <end position="326"/>
    </location>
</feature>
<keyword evidence="2 5" id="KW-0812">Transmembrane</keyword>
<feature type="transmembrane region" description="Helical" evidence="5">
    <location>
        <begin position="109"/>
        <end position="131"/>
    </location>
</feature>
<evidence type="ECO:0000256" key="3">
    <source>
        <dbReference type="ARBA" id="ARBA00022989"/>
    </source>
</evidence>
<dbReference type="EMBL" id="CP003531">
    <property type="protein sequence ID" value="AFK51688.1"/>
    <property type="molecule type" value="Genomic_DNA"/>
</dbReference>
<keyword evidence="4 5" id="KW-0472">Membrane</keyword>
<accession>I3TG00</accession>
<feature type="transmembrane region" description="Helical" evidence="5">
    <location>
        <begin position="184"/>
        <end position="205"/>
    </location>
</feature>
<sequence length="327" mass="35843">MDYLMLVFTALVFPGLLFLFVFSLLVEYALRKVVARMQRRMGPSYTGPGGVLQPFADLLKLVRDKEVVANRYSMPRLAESLLALGISSLVVAVLFTPLNPYAISAPFDFFIYMYLCCLVSPLLLIFASLSMPGPYTVVGVSRILSFVTVCEPAYFASLLIPMVLSSGVDPGYSIYATSRSVYMYWANPLTAPLMVLSLVSSLVTLQARAMLNPFNVPEAEQEIIAGFETEFSGPVLGLARLFHDIEYSVTMLSIVYLVLGGPYPYPHLSVQGLVLLAAKMALVFLASSLLRASMGRLRVEQALDVMAKYSLAPSLLGVILASIYTLH</sequence>
<evidence type="ECO:0000256" key="2">
    <source>
        <dbReference type="ARBA" id="ARBA00022692"/>
    </source>
</evidence>
<evidence type="ECO:0000313" key="7">
    <source>
        <dbReference type="Proteomes" id="UP000005270"/>
    </source>
</evidence>
<dbReference type="GeneID" id="13013586"/>
<dbReference type="STRING" id="1184251.TCELL_1265"/>
<evidence type="ECO:0000313" key="6">
    <source>
        <dbReference type="EMBL" id="AFK51688.1"/>
    </source>
</evidence>
<keyword evidence="7" id="KW-1185">Reference proteome</keyword>
<dbReference type="InParanoid" id="I3TG00"/>